<dbReference type="GO" id="GO:0017148">
    <property type="term" value="P:negative regulation of translation"/>
    <property type="evidence" value="ECO:0007669"/>
    <property type="project" value="TreeGrafter"/>
</dbReference>
<dbReference type="AlphaFoldDB" id="A0A075W299"/>
<dbReference type="RefSeq" id="YP_009051054.1">
    <property type="nucleotide sequence ID" value="NC_024665.1"/>
</dbReference>
<dbReference type="PIRSF" id="PIRSF002181">
    <property type="entry name" value="Ribosomal_L13"/>
    <property type="match status" value="1"/>
</dbReference>
<dbReference type="GO" id="GO:0006412">
    <property type="term" value="P:translation"/>
    <property type="evidence" value="ECO:0007669"/>
    <property type="project" value="InterPro"/>
</dbReference>
<dbReference type="InterPro" id="IPR005823">
    <property type="entry name" value="Ribosomal_uL13_bac-type"/>
</dbReference>
<dbReference type="Pfam" id="PF00572">
    <property type="entry name" value="Ribosomal_L13"/>
    <property type="match status" value="1"/>
</dbReference>
<evidence type="ECO:0000256" key="4">
    <source>
        <dbReference type="RuleBase" id="RU003877"/>
    </source>
</evidence>
<protein>
    <submittedName>
        <fullName evidence="5">Ribosomal protein L13</fullName>
    </submittedName>
</protein>
<comment type="similarity">
    <text evidence="1 4">Belongs to the universal ribosomal protein uL13 family.</text>
</comment>
<accession>A0A075W299</accession>
<keyword evidence="2 4" id="KW-0689">Ribosomal protein</keyword>
<dbReference type="InterPro" id="IPR023563">
    <property type="entry name" value="Ribosomal_uL13_CS"/>
</dbReference>
<dbReference type="InterPro" id="IPR005822">
    <property type="entry name" value="Ribosomal_uL13"/>
</dbReference>
<dbReference type="EMBL" id="KJ700459">
    <property type="protein sequence ID" value="AIG92498.1"/>
    <property type="molecule type" value="Genomic_DNA"/>
</dbReference>
<dbReference type="GO" id="GO:0003729">
    <property type="term" value="F:mRNA binding"/>
    <property type="evidence" value="ECO:0007669"/>
    <property type="project" value="TreeGrafter"/>
</dbReference>
<gene>
    <name evidence="5" type="primary">rpl13</name>
</gene>
<dbReference type="HAMAP" id="MF_01366">
    <property type="entry name" value="Ribosomal_uL13"/>
    <property type="match status" value="1"/>
</dbReference>
<dbReference type="KEGG" id="gsl:JL72_p156"/>
<dbReference type="CDD" id="cd00392">
    <property type="entry name" value="Ribosomal_L13"/>
    <property type="match status" value="1"/>
</dbReference>
<reference evidence="5" key="1">
    <citation type="journal article" date="2015" name="Genome Biol. Evol.">
        <title>Extreme features of the Galdieria sulphuraria organellar genomes: a consequence of polyextremophily?</title>
        <authorList>
            <person name="Jain K."/>
            <person name="Krause K."/>
            <person name="Grewe F."/>
            <person name="Nelson G.F."/>
            <person name="Weber A.P."/>
            <person name="Christensen A.C."/>
            <person name="Mower J.P."/>
        </authorList>
    </citation>
    <scope>NUCLEOTIDE SEQUENCE</scope>
    <source>
        <strain evidence="5">074W</strain>
    </source>
</reference>
<dbReference type="InterPro" id="IPR036899">
    <property type="entry name" value="Ribosomal_uL13_sf"/>
</dbReference>
<proteinExistence type="inferred from homology"/>
<evidence type="ECO:0000256" key="3">
    <source>
        <dbReference type="ARBA" id="ARBA00023274"/>
    </source>
</evidence>
<evidence type="ECO:0000313" key="5">
    <source>
        <dbReference type="EMBL" id="AIG92498.1"/>
    </source>
</evidence>
<dbReference type="NCBIfam" id="TIGR01066">
    <property type="entry name" value="rplM_bact"/>
    <property type="match status" value="1"/>
</dbReference>
<dbReference type="Gene3D" id="3.90.1180.10">
    <property type="entry name" value="Ribosomal protein L13"/>
    <property type="match status" value="1"/>
</dbReference>
<dbReference type="GO" id="GO:0003735">
    <property type="term" value="F:structural constituent of ribosome"/>
    <property type="evidence" value="ECO:0007669"/>
    <property type="project" value="InterPro"/>
</dbReference>
<organism evidence="5">
    <name type="scientific">Galdieria sulphuraria</name>
    <name type="common">Red alga</name>
    <dbReference type="NCBI Taxonomy" id="130081"/>
    <lineage>
        <taxon>Eukaryota</taxon>
        <taxon>Rhodophyta</taxon>
        <taxon>Bangiophyceae</taxon>
        <taxon>Galdieriales</taxon>
        <taxon>Galdieriaceae</taxon>
        <taxon>Galdieria</taxon>
    </lineage>
</organism>
<dbReference type="PROSITE" id="PS00783">
    <property type="entry name" value="RIBOSOMAL_L13"/>
    <property type="match status" value="1"/>
</dbReference>
<keyword evidence="3 4" id="KW-0687">Ribonucleoprotein</keyword>
<keyword evidence="5" id="KW-0934">Plastid</keyword>
<dbReference type="GeneID" id="20005545"/>
<sequence length="150" mass="17454">MDKMNNTYFPDKTYSEAKHTWYLIDCKNQTVGRIATAIARILIGKNQSTYTPYVNTKIHVIITNSKYVIMSSGDKKIYFRNSRRPGGLKKESFNQLKLRLPNRIIEHAVKGMLPKNRLGRILFNNLKVYSDNSHPHIAQNPIEYKLDKIK</sequence>
<dbReference type="SUPFAM" id="SSF52161">
    <property type="entry name" value="Ribosomal protein L13"/>
    <property type="match status" value="1"/>
</dbReference>
<dbReference type="GO" id="GO:0022625">
    <property type="term" value="C:cytosolic large ribosomal subunit"/>
    <property type="evidence" value="ECO:0007669"/>
    <property type="project" value="TreeGrafter"/>
</dbReference>
<dbReference type="PANTHER" id="PTHR11545">
    <property type="entry name" value="RIBOSOMAL PROTEIN L13"/>
    <property type="match status" value="1"/>
</dbReference>
<name>A0A075W299_GALSU</name>
<dbReference type="PANTHER" id="PTHR11545:SF2">
    <property type="entry name" value="LARGE RIBOSOMAL SUBUNIT PROTEIN UL13M"/>
    <property type="match status" value="1"/>
</dbReference>
<geneLocation type="plastid" evidence="5"/>
<evidence type="ECO:0000256" key="2">
    <source>
        <dbReference type="ARBA" id="ARBA00022980"/>
    </source>
</evidence>
<evidence type="ECO:0000256" key="1">
    <source>
        <dbReference type="ARBA" id="ARBA00006227"/>
    </source>
</evidence>